<dbReference type="RefSeq" id="WP_129069892.1">
    <property type="nucleotide sequence ID" value="NZ_RDFA01000005.1"/>
</dbReference>
<dbReference type="Pfam" id="PF13783">
    <property type="entry name" value="DUF4177"/>
    <property type="match status" value="1"/>
</dbReference>
<proteinExistence type="predicted"/>
<name>A0A498KWE9_9EURY</name>
<protein>
    <submittedName>
        <fullName evidence="2">DUF4177 domain-containing protein</fullName>
    </submittedName>
</protein>
<gene>
    <name evidence="2" type="ORF">EAF64_15535</name>
</gene>
<organism evidence="2 3">
    <name type="scientific">Halorientalis pallida</name>
    <dbReference type="NCBI Taxonomy" id="2479928"/>
    <lineage>
        <taxon>Archaea</taxon>
        <taxon>Methanobacteriati</taxon>
        <taxon>Methanobacteriota</taxon>
        <taxon>Stenosarchaea group</taxon>
        <taxon>Halobacteria</taxon>
        <taxon>Halobacteriales</taxon>
        <taxon>Haloarculaceae</taxon>
        <taxon>Halorientalis</taxon>
    </lineage>
</organism>
<evidence type="ECO:0000313" key="2">
    <source>
        <dbReference type="EMBL" id="RXK48039.1"/>
    </source>
</evidence>
<sequence length="67" mass="7313">MTAWEYKIIELSDGGFLGGGDEVSEALLNDLGEDRWELATALTGSRRSLGGRPKSTTDALVFKRPKE</sequence>
<dbReference type="InterPro" id="IPR025234">
    <property type="entry name" value="YjzH-like"/>
</dbReference>
<comment type="caution">
    <text evidence="2">The sequence shown here is derived from an EMBL/GenBank/DDBJ whole genome shotgun (WGS) entry which is preliminary data.</text>
</comment>
<dbReference type="Proteomes" id="UP000289691">
    <property type="component" value="Unassembled WGS sequence"/>
</dbReference>
<dbReference type="EMBL" id="RDFA01000005">
    <property type="protein sequence ID" value="RXK48039.1"/>
    <property type="molecule type" value="Genomic_DNA"/>
</dbReference>
<accession>A0A498KWE9</accession>
<dbReference type="OrthoDB" id="318633at2157"/>
<keyword evidence="3" id="KW-1185">Reference proteome</keyword>
<evidence type="ECO:0000313" key="3">
    <source>
        <dbReference type="Proteomes" id="UP000289691"/>
    </source>
</evidence>
<evidence type="ECO:0000256" key="1">
    <source>
        <dbReference type="SAM" id="MobiDB-lite"/>
    </source>
</evidence>
<reference evidence="2 3" key="1">
    <citation type="submission" date="2019-01" db="EMBL/GenBank/DDBJ databases">
        <title>Halorientalis sp. F13-25 a new haloarchaeum isolated from hypersaline water.</title>
        <authorList>
            <person name="Ana D.-V."/>
            <person name="Cristina S.-P."/>
            <person name="Antonio V."/>
        </authorList>
    </citation>
    <scope>NUCLEOTIDE SEQUENCE [LARGE SCALE GENOMIC DNA]</scope>
    <source>
        <strain evidence="2 3">F13-25</strain>
    </source>
</reference>
<feature type="region of interest" description="Disordered" evidence="1">
    <location>
        <begin position="46"/>
        <end position="67"/>
    </location>
</feature>
<dbReference type="AlphaFoldDB" id="A0A498KWE9"/>